<reference evidence="2 3" key="1">
    <citation type="submission" date="2014-11" db="EMBL/GenBank/DDBJ databases">
        <title>Genome sequence and analysis of novel Kurthia sp.</title>
        <authorList>
            <person name="Lawson J.N."/>
            <person name="Gonzalez J.E."/>
            <person name="Rinauldi L."/>
            <person name="Xuan Z."/>
            <person name="Firman A."/>
            <person name="Shaddox L."/>
            <person name="Trudeau A."/>
            <person name="Shah S."/>
            <person name="Reiman D."/>
        </authorList>
    </citation>
    <scope>NUCLEOTIDE SEQUENCE [LARGE SCALE GENOMIC DNA]</scope>
    <source>
        <strain evidence="2 3">3B1D</strain>
    </source>
</reference>
<accession>A0A433RPQ2</accession>
<organism evidence="2 3">
    <name type="scientific">Candidatus Kurthia intestinigallinarum</name>
    <dbReference type="NCBI Taxonomy" id="1562256"/>
    <lineage>
        <taxon>Bacteria</taxon>
        <taxon>Bacillati</taxon>
        <taxon>Bacillota</taxon>
        <taxon>Bacilli</taxon>
        <taxon>Bacillales</taxon>
        <taxon>Caryophanaceae</taxon>
        <taxon>Kurthia</taxon>
    </lineage>
</organism>
<evidence type="ECO:0000313" key="3">
    <source>
        <dbReference type="Proteomes" id="UP000288623"/>
    </source>
</evidence>
<protein>
    <submittedName>
        <fullName evidence="2">Transglutaminase</fullName>
    </submittedName>
</protein>
<evidence type="ECO:0000313" key="2">
    <source>
        <dbReference type="EMBL" id="RUS52389.1"/>
    </source>
</evidence>
<evidence type="ECO:0000259" key="1">
    <source>
        <dbReference type="Pfam" id="PF01841"/>
    </source>
</evidence>
<gene>
    <name evidence="2" type="ORF">QI30_16585</name>
</gene>
<dbReference type="InterPro" id="IPR002931">
    <property type="entry name" value="Transglutaminase-like"/>
</dbReference>
<dbReference type="Pfam" id="PF01841">
    <property type="entry name" value="Transglut_core"/>
    <property type="match status" value="1"/>
</dbReference>
<dbReference type="Gene3D" id="3.10.620.30">
    <property type="match status" value="1"/>
</dbReference>
<dbReference type="PANTHER" id="PTHR33490:SF3">
    <property type="entry name" value="CONSERVED INTEGRAL MEMBRANE PROTEIN"/>
    <property type="match status" value="1"/>
</dbReference>
<comment type="caution">
    <text evidence="2">The sequence shown here is derived from an EMBL/GenBank/DDBJ whole genome shotgun (WGS) entry which is preliminary data.</text>
</comment>
<dbReference type="PANTHER" id="PTHR33490">
    <property type="entry name" value="BLR5614 PROTEIN-RELATED"/>
    <property type="match status" value="1"/>
</dbReference>
<dbReference type="EMBL" id="JTFC01000042">
    <property type="protein sequence ID" value="RUS52389.1"/>
    <property type="molecule type" value="Genomic_DNA"/>
</dbReference>
<dbReference type="OrthoDB" id="5296450at2"/>
<dbReference type="AlphaFoldDB" id="A0A433RPQ2"/>
<dbReference type="Proteomes" id="UP000288623">
    <property type="component" value="Unassembled WGS sequence"/>
</dbReference>
<proteinExistence type="predicted"/>
<keyword evidence="3" id="KW-1185">Reference proteome</keyword>
<dbReference type="SUPFAM" id="SSF54001">
    <property type="entry name" value="Cysteine proteinases"/>
    <property type="match status" value="1"/>
</dbReference>
<name>A0A433RPQ2_9BACL</name>
<feature type="domain" description="Transglutaminase-like" evidence="1">
    <location>
        <begin position="20"/>
        <end position="127"/>
    </location>
</feature>
<dbReference type="RefSeq" id="WP_126991715.1">
    <property type="nucleotide sequence ID" value="NZ_JTFC01000042.1"/>
</dbReference>
<sequence>MKEFLEATAIIDYDAPVIQQLVAQLFHQEDSDVQKAQKAFVYVRDSIAHTWDIQSNRVTCCASDVFIYKKGFCYAKSHLLAAILRSQGIPTGFCYQKLLLFETPEQGYCLHGLNAIYLENRWIRVDARGNKQGVDAQFSLKREQLAFTVNSALGEWDDKTVYAEPNEGVIRALSKNKDAKKLYVSGLPVNL</sequence>
<dbReference type="InterPro" id="IPR038765">
    <property type="entry name" value="Papain-like_cys_pep_sf"/>
</dbReference>